<evidence type="ECO:0000313" key="3">
    <source>
        <dbReference type="Proteomes" id="UP000033647"/>
    </source>
</evidence>
<feature type="transmembrane region" description="Helical" evidence="1">
    <location>
        <begin position="71"/>
        <end position="90"/>
    </location>
</feature>
<dbReference type="Proteomes" id="UP000033647">
    <property type="component" value="Unassembled WGS sequence"/>
</dbReference>
<dbReference type="EMBL" id="LAFY01004118">
    <property type="protein sequence ID" value="KJX94798.1"/>
    <property type="molecule type" value="Genomic_DNA"/>
</dbReference>
<proteinExistence type="predicted"/>
<keyword evidence="1" id="KW-0812">Transmembrane</keyword>
<comment type="caution">
    <text evidence="2">The sequence shown here is derived from an EMBL/GenBank/DDBJ whole genome shotgun (WGS) entry which is preliminary data.</text>
</comment>
<organism evidence="2 3">
    <name type="scientific">Zymoseptoria brevis</name>
    <dbReference type="NCBI Taxonomy" id="1047168"/>
    <lineage>
        <taxon>Eukaryota</taxon>
        <taxon>Fungi</taxon>
        <taxon>Dikarya</taxon>
        <taxon>Ascomycota</taxon>
        <taxon>Pezizomycotina</taxon>
        <taxon>Dothideomycetes</taxon>
        <taxon>Dothideomycetidae</taxon>
        <taxon>Mycosphaerellales</taxon>
        <taxon>Mycosphaerellaceae</taxon>
        <taxon>Zymoseptoria</taxon>
    </lineage>
</organism>
<evidence type="ECO:0000313" key="2">
    <source>
        <dbReference type="EMBL" id="KJX94798.1"/>
    </source>
</evidence>
<protein>
    <submittedName>
        <fullName evidence="2">Uncharacterized protein</fullName>
    </submittedName>
</protein>
<evidence type="ECO:0000256" key="1">
    <source>
        <dbReference type="SAM" id="Phobius"/>
    </source>
</evidence>
<dbReference type="Pfam" id="PF06522">
    <property type="entry name" value="B12D"/>
    <property type="match status" value="1"/>
</dbReference>
<dbReference type="InterPro" id="IPR010530">
    <property type="entry name" value="B12D"/>
</dbReference>
<keyword evidence="3" id="KW-1185">Reference proteome</keyword>
<reference evidence="2 3" key="1">
    <citation type="submission" date="2015-03" db="EMBL/GenBank/DDBJ databases">
        <title>RNA-seq based gene annotation and comparative genomics of four Zymoseptoria species reveal species-specific pathogenicity related genes and transposable element activity.</title>
        <authorList>
            <person name="Grandaubert J."/>
            <person name="Bhattacharyya A."/>
            <person name="Stukenbrock E.H."/>
        </authorList>
    </citation>
    <scope>NUCLEOTIDE SEQUENCE [LARGE SCALE GENOMIC DNA]</scope>
    <source>
        <strain evidence="2 3">Zb18110</strain>
    </source>
</reference>
<keyword evidence="1" id="KW-1133">Transmembrane helix</keyword>
<keyword evidence="1" id="KW-0472">Membrane</keyword>
<dbReference type="OrthoDB" id="202195at2759"/>
<gene>
    <name evidence="2" type="ORF">TI39_contig4159g00026</name>
</gene>
<sequence length="110" mass="12160">MQSTRFLAVNALRAQSASTSMLRSRAVPMLRMQPVRGFKSTPKRLAMPKEEQSAHTISQRIRTLKKIPPELIPIGIVLAAAIGAAVYSLGRKLVTDKTLRLTRQGKQADH</sequence>
<dbReference type="AlphaFoldDB" id="A0A0F4GBN0"/>
<accession>A0A0F4GBN0</accession>
<name>A0A0F4GBN0_9PEZI</name>